<protein>
    <submittedName>
        <fullName evidence="2">CNNM transmembrane domain-containing protein</fullName>
    </submittedName>
</protein>
<evidence type="ECO:0000313" key="2">
    <source>
        <dbReference type="WBParaSite" id="PS1159_v2.g1595.t1"/>
    </source>
</evidence>
<sequence>MFFMIPDKSYPDTSAIIVKSEKPIPSEMDEILRLCISPTDSHYIPPQTSWIYPIPEDERMIPLVFLLILFSVTLFTSACLSGLNLAYSVLSLEQLHMLANKRASDPPEQKKIRQAQRVLPFRKRSNWLIATFAIGNTILSAKVILVNTVPVIMTMVLGEILPQAICNKRALFVASSLRIVVILMMGIFCIIAWPLSRILDCILGTEPIRVYDLKQLSILLEEHGAANKEILGAVMKFPTLKIGKIMTPIQDAYLLSQNDILDMNRMIGILEKGYTRVPVYAELDRKKIIAILNVKDLILFDPDEKKRVSEFLNDINNKNEQQNTPSPELRFVSCEMPAQEVMNEMAHGRQHLMMVFRFDNKIYFVIGLITLEDIIEEFIGDIKDDDDAAFPTYRAGFRRDQCTFDWFRAGIDKKTNLSANGMLKLIQQILQQCPIFGKLNFNVYAMRALIHVSEIEQVEKKIVIEKSSIMKCLYIIISGKVAKDGNVVVTEKPVFGNALLEKLYEVLCKNYHSSILEQAEIQIIYNSEISLISQRAVVLKITLYDVFNIIKALDFERASEDVLNQFDHYIHAVTLMGVKSGFHKPMNVSMEALTQNLSLAQPQADAKSKEKYEVTAIGESFIKSNESLKEKKESLKEKKQSLKEKKEKPLTKAKAKAKAAINMDPKKEQKASTPLEHGDSHSKKSKKSKQSFSKKSQRKKKQKSKSRTPPTTVAPKGSAASSAETGTIKEEEKTQQSTPNQL</sequence>
<dbReference type="Proteomes" id="UP000887580">
    <property type="component" value="Unplaced"/>
</dbReference>
<organism evidence="1 2">
    <name type="scientific">Panagrolaimus sp. PS1159</name>
    <dbReference type="NCBI Taxonomy" id="55785"/>
    <lineage>
        <taxon>Eukaryota</taxon>
        <taxon>Metazoa</taxon>
        <taxon>Ecdysozoa</taxon>
        <taxon>Nematoda</taxon>
        <taxon>Chromadorea</taxon>
        <taxon>Rhabditida</taxon>
        <taxon>Tylenchina</taxon>
        <taxon>Panagrolaimomorpha</taxon>
        <taxon>Panagrolaimoidea</taxon>
        <taxon>Panagrolaimidae</taxon>
        <taxon>Panagrolaimus</taxon>
    </lineage>
</organism>
<evidence type="ECO:0000313" key="1">
    <source>
        <dbReference type="Proteomes" id="UP000887580"/>
    </source>
</evidence>
<name>A0AC35FBR6_9BILA</name>
<dbReference type="WBParaSite" id="PS1159_v2.g1595.t1">
    <property type="protein sequence ID" value="PS1159_v2.g1595.t1"/>
    <property type="gene ID" value="PS1159_v2.g1595"/>
</dbReference>
<accession>A0AC35FBR6</accession>
<proteinExistence type="predicted"/>
<reference evidence="2" key="1">
    <citation type="submission" date="2022-11" db="UniProtKB">
        <authorList>
            <consortium name="WormBaseParasite"/>
        </authorList>
    </citation>
    <scope>IDENTIFICATION</scope>
</reference>